<organism evidence="5 6">
    <name type="scientific">Lacinutrix gracilariae</name>
    <dbReference type="NCBI Taxonomy" id="1747198"/>
    <lineage>
        <taxon>Bacteria</taxon>
        <taxon>Pseudomonadati</taxon>
        <taxon>Bacteroidota</taxon>
        <taxon>Flavobacteriia</taxon>
        <taxon>Flavobacteriales</taxon>
        <taxon>Flavobacteriaceae</taxon>
        <taxon>Lacinutrix</taxon>
    </lineage>
</organism>
<evidence type="ECO:0000256" key="2">
    <source>
        <dbReference type="ARBA" id="ARBA00022729"/>
    </source>
</evidence>
<dbReference type="InterPro" id="IPR026444">
    <property type="entry name" value="Secre_tail"/>
</dbReference>
<keyword evidence="3" id="KW-0677">Repeat</keyword>
<protein>
    <submittedName>
        <fullName evidence="5">T9SS type A sorting domain-containing protein</fullName>
    </submittedName>
</protein>
<dbReference type="PROSITE" id="PS51450">
    <property type="entry name" value="LRR"/>
    <property type="match status" value="1"/>
</dbReference>
<keyword evidence="2" id="KW-0732">Signal</keyword>
<dbReference type="InterPro" id="IPR001611">
    <property type="entry name" value="Leu-rich_rpt"/>
</dbReference>
<evidence type="ECO:0000256" key="3">
    <source>
        <dbReference type="ARBA" id="ARBA00022737"/>
    </source>
</evidence>
<evidence type="ECO:0000313" key="5">
    <source>
        <dbReference type="EMBL" id="MFD2541517.1"/>
    </source>
</evidence>
<proteinExistence type="predicted"/>
<dbReference type="InterPro" id="IPR052574">
    <property type="entry name" value="CDIRP"/>
</dbReference>
<gene>
    <name evidence="5" type="ORF">ACFSSB_04235</name>
</gene>
<keyword evidence="1" id="KW-0433">Leucine-rich repeat</keyword>
<dbReference type="RefSeq" id="WP_379901305.1">
    <property type="nucleotide sequence ID" value="NZ_JBHULM010000007.1"/>
</dbReference>
<dbReference type="InterPro" id="IPR032675">
    <property type="entry name" value="LRR_dom_sf"/>
</dbReference>
<keyword evidence="6" id="KW-1185">Reference proteome</keyword>
<feature type="domain" description="Secretion system C-terminal sorting" evidence="4">
    <location>
        <begin position="360"/>
        <end position="430"/>
    </location>
</feature>
<dbReference type="Pfam" id="PF18962">
    <property type="entry name" value="Por_Secre_tail"/>
    <property type="match status" value="1"/>
</dbReference>
<comment type="caution">
    <text evidence="5">The sequence shown here is derived from an EMBL/GenBank/DDBJ whole genome shotgun (WGS) entry which is preliminary data.</text>
</comment>
<reference evidence="6" key="1">
    <citation type="journal article" date="2019" name="Int. J. Syst. Evol. Microbiol.">
        <title>The Global Catalogue of Microorganisms (GCM) 10K type strain sequencing project: providing services to taxonomists for standard genome sequencing and annotation.</title>
        <authorList>
            <consortium name="The Broad Institute Genomics Platform"/>
            <consortium name="The Broad Institute Genome Sequencing Center for Infectious Disease"/>
            <person name="Wu L."/>
            <person name="Ma J."/>
        </authorList>
    </citation>
    <scope>NUCLEOTIDE SEQUENCE [LARGE SCALE GENOMIC DNA]</scope>
    <source>
        <strain evidence="6">KCTC 42808</strain>
    </source>
</reference>
<accession>A0ABW5JYF1</accession>
<dbReference type="EMBL" id="JBHULM010000007">
    <property type="protein sequence ID" value="MFD2541517.1"/>
    <property type="molecule type" value="Genomic_DNA"/>
</dbReference>
<evidence type="ECO:0000313" key="6">
    <source>
        <dbReference type="Proteomes" id="UP001597467"/>
    </source>
</evidence>
<dbReference type="PANTHER" id="PTHR47566">
    <property type="match status" value="1"/>
</dbReference>
<dbReference type="Proteomes" id="UP001597467">
    <property type="component" value="Unassembled WGS sequence"/>
</dbReference>
<dbReference type="PANTHER" id="PTHR47566:SF1">
    <property type="entry name" value="PROTEIN NUD1"/>
    <property type="match status" value="1"/>
</dbReference>
<sequence>MLILINSTNLHSQTTLIPDSNFEQALISLNIDTNGLNGNILNSDAFAVTSLFIGNIGVNDLTGIEAFKSLVHLFAYNNQLTSIDLSYNPYLEVLDLDNNNLSSLNLDVNTALKSVYISNNNLSTLDVSNNLQLEFLSCNLNTISALDLSANTALKDLRCYDNNLSAIDFSSNTNLEYLFISQNNLSALDVSSNTALRTITCDNNNLNNLDVSNNVALRYFSCSNNNLSNLDLSSNSSMKYLLCNNNNLTSLDVNNLGDLFLFYTQNNQIQDIDISNNPDVKYVRAEHNLLNTIDVRNGNNHRINEFVVTNNENLNCVFVDNTSASYLNDWEVGSSCNFVADENECQTLSAQDFLEVDFAMYPNPVTASQVTVNLNAPKASISLYTVNGQFLLKKDLEQGNNTIDISRLSTGLYIAAIKTEDSTITKKLVIQ</sequence>
<evidence type="ECO:0000256" key="1">
    <source>
        <dbReference type="ARBA" id="ARBA00022614"/>
    </source>
</evidence>
<dbReference type="Gene3D" id="3.80.10.10">
    <property type="entry name" value="Ribonuclease Inhibitor"/>
    <property type="match status" value="1"/>
</dbReference>
<name>A0ABW5JYF1_9FLAO</name>
<dbReference type="NCBIfam" id="TIGR04183">
    <property type="entry name" value="Por_Secre_tail"/>
    <property type="match status" value="1"/>
</dbReference>
<dbReference type="SUPFAM" id="SSF52058">
    <property type="entry name" value="L domain-like"/>
    <property type="match status" value="1"/>
</dbReference>
<evidence type="ECO:0000259" key="4">
    <source>
        <dbReference type="Pfam" id="PF18962"/>
    </source>
</evidence>